<reference evidence="2" key="1">
    <citation type="journal article" date="2023" name="Nat. Plants">
        <title>Single-cell RNA sequencing provides a high-resolution roadmap for understanding the multicellular compartmentation of specialized metabolism.</title>
        <authorList>
            <person name="Sun S."/>
            <person name="Shen X."/>
            <person name="Li Y."/>
            <person name="Li Y."/>
            <person name="Wang S."/>
            <person name="Li R."/>
            <person name="Zhang H."/>
            <person name="Shen G."/>
            <person name="Guo B."/>
            <person name="Wei J."/>
            <person name="Xu J."/>
            <person name="St-Pierre B."/>
            <person name="Chen S."/>
            <person name="Sun C."/>
        </authorList>
    </citation>
    <scope>NUCLEOTIDE SEQUENCE [LARGE SCALE GENOMIC DNA]</scope>
</reference>
<proteinExistence type="predicted"/>
<accession>A0ACC0BWV0</accession>
<sequence>MENMPNHSWMYRERGPGIKGLTNCERTSFTVGIRALLYNWRAHGENLRQHDEERILAERVVSPQCDIVVESSRSLPTENNSYCEMIFHAVGLKILPQNEPHNPEAKKFFDMLKAMETPAAPMMHAHRHLQAMEVLFLCLLPLSRLHHFAPSMMQDLSAPASTRGPLSLLSPTQATPSPAPPVTQDPSITSQSTPDIGPSTWRPPPGDSP</sequence>
<organism evidence="1 2">
    <name type="scientific">Catharanthus roseus</name>
    <name type="common">Madagascar periwinkle</name>
    <name type="synonym">Vinca rosea</name>
    <dbReference type="NCBI Taxonomy" id="4058"/>
    <lineage>
        <taxon>Eukaryota</taxon>
        <taxon>Viridiplantae</taxon>
        <taxon>Streptophyta</taxon>
        <taxon>Embryophyta</taxon>
        <taxon>Tracheophyta</taxon>
        <taxon>Spermatophyta</taxon>
        <taxon>Magnoliopsida</taxon>
        <taxon>eudicotyledons</taxon>
        <taxon>Gunneridae</taxon>
        <taxon>Pentapetalae</taxon>
        <taxon>asterids</taxon>
        <taxon>lamiids</taxon>
        <taxon>Gentianales</taxon>
        <taxon>Apocynaceae</taxon>
        <taxon>Rauvolfioideae</taxon>
        <taxon>Vinceae</taxon>
        <taxon>Catharanthinae</taxon>
        <taxon>Catharanthus</taxon>
    </lineage>
</organism>
<keyword evidence="2" id="KW-1185">Reference proteome</keyword>
<dbReference type="EMBL" id="CM044702">
    <property type="protein sequence ID" value="KAI5677121.1"/>
    <property type="molecule type" value="Genomic_DNA"/>
</dbReference>
<dbReference type="Proteomes" id="UP001060085">
    <property type="component" value="Linkage Group LG02"/>
</dbReference>
<comment type="caution">
    <text evidence="1">The sequence shown here is derived from an EMBL/GenBank/DDBJ whole genome shotgun (WGS) entry which is preliminary data.</text>
</comment>
<gene>
    <name evidence="1" type="ORF">M9H77_08071</name>
</gene>
<name>A0ACC0BWV0_CATRO</name>
<evidence type="ECO:0000313" key="1">
    <source>
        <dbReference type="EMBL" id="KAI5677121.1"/>
    </source>
</evidence>
<evidence type="ECO:0000313" key="2">
    <source>
        <dbReference type="Proteomes" id="UP001060085"/>
    </source>
</evidence>
<protein>
    <submittedName>
        <fullName evidence="1">Uncharacterized protein</fullName>
    </submittedName>
</protein>